<sequence>MPCRWLWVRVSAKSLWCTGLKSVDIGVISRGNVKKTAGSGFCTGIGYVLPSNQFFKQEQI</sequence>
<keyword evidence="1" id="KW-0732">Signal</keyword>
<reference evidence="2" key="1">
    <citation type="submission" date="2014-11" db="EMBL/GenBank/DDBJ databases">
        <authorList>
            <person name="Amaro Gonzalez C."/>
        </authorList>
    </citation>
    <scope>NUCLEOTIDE SEQUENCE</scope>
</reference>
<dbReference type="AlphaFoldDB" id="A0A0E9WFV0"/>
<protein>
    <submittedName>
        <fullName evidence="2">Uncharacterized protein</fullName>
    </submittedName>
</protein>
<dbReference type="EMBL" id="GBXM01019323">
    <property type="protein sequence ID" value="JAH89254.1"/>
    <property type="molecule type" value="Transcribed_RNA"/>
</dbReference>
<accession>A0A0E9WFV0</accession>
<evidence type="ECO:0000256" key="1">
    <source>
        <dbReference type="SAM" id="SignalP"/>
    </source>
</evidence>
<name>A0A0E9WFV0_ANGAN</name>
<organism evidence="2">
    <name type="scientific">Anguilla anguilla</name>
    <name type="common">European freshwater eel</name>
    <name type="synonym">Muraena anguilla</name>
    <dbReference type="NCBI Taxonomy" id="7936"/>
    <lineage>
        <taxon>Eukaryota</taxon>
        <taxon>Metazoa</taxon>
        <taxon>Chordata</taxon>
        <taxon>Craniata</taxon>
        <taxon>Vertebrata</taxon>
        <taxon>Euteleostomi</taxon>
        <taxon>Actinopterygii</taxon>
        <taxon>Neopterygii</taxon>
        <taxon>Teleostei</taxon>
        <taxon>Anguilliformes</taxon>
        <taxon>Anguillidae</taxon>
        <taxon>Anguilla</taxon>
    </lineage>
</organism>
<evidence type="ECO:0000313" key="2">
    <source>
        <dbReference type="EMBL" id="JAH89254.1"/>
    </source>
</evidence>
<reference evidence="2" key="2">
    <citation type="journal article" date="2015" name="Fish Shellfish Immunol.">
        <title>Early steps in the European eel (Anguilla anguilla)-Vibrio vulnificus interaction in the gills: Role of the RtxA13 toxin.</title>
        <authorList>
            <person name="Callol A."/>
            <person name="Pajuelo D."/>
            <person name="Ebbesson L."/>
            <person name="Teles M."/>
            <person name="MacKenzie S."/>
            <person name="Amaro C."/>
        </authorList>
    </citation>
    <scope>NUCLEOTIDE SEQUENCE</scope>
</reference>
<feature type="signal peptide" evidence="1">
    <location>
        <begin position="1"/>
        <end position="22"/>
    </location>
</feature>
<feature type="chain" id="PRO_5002434456" evidence="1">
    <location>
        <begin position="23"/>
        <end position="60"/>
    </location>
</feature>
<proteinExistence type="predicted"/>